<dbReference type="InterPro" id="IPR050236">
    <property type="entry name" value="Ser_Thr_kinase_AGC"/>
</dbReference>
<comment type="similarity">
    <text evidence="10">Belongs to the protein kinase superfamily.</text>
</comment>
<name>A0ABP1DCK6_9APHY</name>
<dbReference type="InterPro" id="IPR011009">
    <property type="entry name" value="Kinase-like_dom_sf"/>
</dbReference>
<evidence type="ECO:0000256" key="8">
    <source>
        <dbReference type="ARBA" id="ARBA00048679"/>
    </source>
</evidence>
<protein>
    <recommendedName>
        <fullName evidence="1">non-specific serine/threonine protein kinase</fullName>
        <ecNumber evidence="1">2.7.11.1</ecNumber>
    </recommendedName>
</protein>
<evidence type="ECO:0000256" key="1">
    <source>
        <dbReference type="ARBA" id="ARBA00012513"/>
    </source>
</evidence>
<keyword evidence="6 9" id="KW-0067">ATP-binding</keyword>
<dbReference type="PROSITE" id="PS00108">
    <property type="entry name" value="PROTEIN_KINASE_ST"/>
    <property type="match status" value="1"/>
</dbReference>
<dbReference type="PANTHER" id="PTHR24356">
    <property type="entry name" value="SERINE/THREONINE-PROTEIN KINASE"/>
    <property type="match status" value="1"/>
</dbReference>
<dbReference type="PROSITE" id="PS50011">
    <property type="entry name" value="PROTEIN_KINASE_DOM"/>
    <property type="match status" value="1"/>
</dbReference>
<accession>A0ABP1DCK6</accession>
<comment type="catalytic activity">
    <reaction evidence="7">
        <text>L-threonyl-[protein] + ATP = O-phospho-L-threonyl-[protein] + ADP + H(+)</text>
        <dbReference type="Rhea" id="RHEA:46608"/>
        <dbReference type="Rhea" id="RHEA-COMP:11060"/>
        <dbReference type="Rhea" id="RHEA-COMP:11605"/>
        <dbReference type="ChEBI" id="CHEBI:15378"/>
        <dbReference type="ChEBI" id="CHEBI:30013"/>
        <dbReference type="ChEBI" id="CHEBI:30616"/>
        <dbReference type="ChEBI" id="CHEBI:61977"/>
        <dbReference type="ChEBI" id="CHEBI:456216"/>
        <dbReference type="EC" id="2.7.11.1"/>
    </reaction>
</comment>
<dbReference type="InterPro" id="IPR000719">
    <property type="entry name" value="Prot_kinase_dom"/>
</dbReference>
<dbReference type="SUPFAM" id="SSF56112">
    <property type="entry name" value="Protein kinase-like (PK-like)"/>
    <property type="match status" value="1"/>
</dbReference>
<evidence type="ECO:0000256" key="6">
    <source>
        <dbReference type="ARBA" id="ARBA00022840"/>
    </source>
</evidence>
<keyword evidence="2 10" id="KW-0723">Serine/threonine-protein kinase</keyword>
<dbReference type="PANTHER" id="PTHR24356:SF422">
    <property type="entry name" value="PROTEIN KINASE DOMAIN-CONTAINING PROTEIN"/>
    <property type="match status" value="1"/>
</dbReference>
<evidence type="ECO:0000313" key="12">
    <source>
        <dbReference type="EMBL" id="CAL1705606.1"/>
    </source>
</evidence>
<keyword evidence="3" id="KW-0808">Transferase</keyword>
<evidence type="ECO:0000256" key="4">
    <source>
        <dbReference type="ARBA" id="ARBA00022741"/>
    </source>
</evidence>
<evidence type="ECO:0000256" key="2">
    <source>
        <dbReference type="ARBA" id="ARBA00022527"/>
    </source>
</evidence>
<dbReference type="InterPro" id="IPR008271">
    <property type="entry name" value="Ser/Thr_kinase_AS"/>
</dbReference>
<dbReference type="Gene3D" id="3.30.200.20">
    <property type="entry name" value="Phosphorylase Kinase, domain 1"/>
    <property type="match status" value="1"/>
</dbReference>
<dbReference type="Gene3D" id="1.10.510.10">
    <property type="entry name" value="Transferase(Phosphotransferase) domain 1"/>
    <property type="match status" value="1"/>
</dbReference>
<proteinExistence type="inferred from homology"/>
<keyword evidence="5" id="KW-0418">Kinase</keyword>
<evidence type="ECO:0000256" key="5">
    <source>
        <dbReference type="ARBA" id="ARBA00022777"/>
    </source>
</evidence>
<evidence type="ECO:0000256" key="10">
    <source>
        <dbReference type="RuleBase" id="RU000304"/>
    </source>
</evidence>
<evidence type="ECO:0000313" key="13">
    <source>
        <dbReference type="Proteomes" id="UP001497453"/>
    </source>
</evidence>
<comment type="catalytic activity">
    <reaction evidence="8">
        <text>L-seryl-[protein] + ATP = O-phospho-L-seryl-[protein] + ADP + H(+)</text>
        <dbReference type="Rhea" id="RHEA:17989"/>
        <dbReference type="Rhea" id="RHEA-COMP:9863"/>
        <dbReference type="Rhea" id="RHEA-COMP:11604"/>
        <dbReference type="ChEBI" id="CHEBI:15378"/>
        <dbReference type="ChEBI" id="CHEBI:29999"/>
        <dbReference type="ChEBI" id="CHEBI:30616"/>
        <dbReference type="ChEBI" id="CHEBI:83421"/>
        <dbReference type="ChEBI" id="CHEBI:456216"/>
        <dbReference type="EC" id="2.7.11.1"/>
    </reaction>
</comment>
<dbReference type="PROSITE" id="PS00107">
    <property type="entry name" value="PROTEIN_KINASE_ATP"/>
    <property type="match status" value="1"/>
</dbReference>
<dbReference type="SMART" id="SM00220">
    <property type="entry name" value="S_TKc"/>
    <property type="match status" value="1"/>
</dbReference>
<reference evidence="13" key="1">
    <citation type="submission" date="2024-04" db="EMBL/GenBank/DDBJ databases">
        <authorList>
            <person name="Shaw F."/>
            <person name="Minotto A."/>
        </authorList>
    </citation>
    <scope>NUCLEOTIDE SEQUENCE [LARGE SCALE GENOMIC DNA]</scope>
</reference>
<evidence type="ECO:0000256" key="7">
    <source>
        <dbReference type="ARBA" id="ARBA00047899"/>
    </source>
</evidence>
<keyword evidence="4 9" id="KW-0547">Nucleotide-binding</keyword>
<dbReference type="EC" id="2.7.11.1" evidence="1"/>
<organism evidence="12 13">
    <name type="scientific">Somion occarium</name>
    <dbReference type="NCBI Taxonomy" id="3059160"/>
    <lineage>
        <taxon>Eukaryota</taxon>
        <taxon>Fungi</taxon>
        <taxon>Dikarya</taxon>
        <taxon>Basidiomycota</taxon>
        <taxon>Agaricomycotina</taxon>
        <taxon>Agaricomycetes</taxon>
        <taxon>Polyporales</taxon>
        <taxon>Cerrenaceae</taxon>
        <taxon>Somion</taxon>
    </lineage>
</organism>
<sequence length="436" mass="50322">MSPIRPKNLKTVKKYSPYYSGEEAERIRRRIGQKQVPIAPPPESTTLHPSIHVSSEIPQVTPSWLARYECIRSIGKGSFGEVVVIRRKPLSRPPTLFAAKISRKMLHRRYEKMSINAIRTKQNTAQRKDDKNVERRILASLPWSPFIAGIVNAFDDSRNLYQVLELGIHGTLHQYIHHRSLSPEHCRFYFINIALALEFLHSHGIIHRDLKPENIVMGADGYLMLTDFGNSQRVDSDNLWDEMGTLHYVAPECILNTVRKECVTATDWWSAACILFEMAAGKLAFPLRRANNDVEALTNCRTQIKNVAYRWPRRTAFHPDLRDLVDRMLVLEVEKRIASVTDDTGMNTQLRSHSFFQESDWKDIKEQRILAPYVPPSGCDPTQEWLENGVPWPEEAPGFTIVKPPIGQTYDIRTTYKNFAPERQAHLFPEPELFYY</sequence>
<dbReference type="InterPro" id="IPR017441">
    <property type="entry name" value="Protein_kinase_ATP_BS"/>
</dbReference>
<keyword evidence="13" id="KW-1185">Reference proteome</keyword>
<dbReference type="EMBL" id="OZ037946">
    <property type="protein sequence ID" value="CAL1705606.1"/>
    <property type="molecule type" value="Genomic_DNA"/>
</dbReference>
<evidence type="ECO:0000256" key="3">
    <source>
        <dbReference type="ARBA" id="ARBA00022679"/>
    </source>
</evidence>
<gene>
    <name evidence="12" type="ORF">GFSPODELE1_LOCUS5499</name>
</gene>
<feature type="binding site" evidence="9">
    <location>
        <position position="100"/>
    </location>
    <ligand>
        <name>ATP</name>
        <dbReference type="ChEBI" id="CHEBI:30616"/>
    </ligand>
</feature>
<dbReference type="Pfam" id="PF00069">
    <property type="entry name" value="Pkinase"/>
    <property type="match status" value="1"/>
</dbReference>
<evidence type="ECO:0000256" key="9">
    <source>
        <dbReference type="PROSITE-ProRule" id="PRU10141"/>
    </source>
</evidence>
<evidence type="ECO:0000259" key="11">
    <source>
        <dbReference type="PROSITE" id="PS50011"/>
    </source>
</evidence>
<dbReference type="Proteomes" id="UP001497453">
    <property type="component" value="Chromosome 3"/>
</dbReference>
<feature type="domain" description="Protein kinase" evidence="11">
    <location>
        <begin position="68"/>
        <end position="356"/>
    </location>
</feature>